<dbReference type="InterPro" id="IPR020011">
    <property type="entry name" value="FimV_C"/>
</dbReference>
<gene>
    <name evidence="3" type="primary">fimV</name>
    <name evidence="3" type="ORF">AAW51_1588</name>
</gene>
<sequence length="858" mass="89107">MGEGLRAEIDITSMTPEEEAQFRARIAAPDAYRAAGVDYNAVLPQTQVTLLRRTDGRPYLRITSDRVVQEPFVDVILELSWASGRLVREYTLLLDPPTTRQASNTTTAPAMSSNGEGAASAAASRPRSNGAASTDSAAPATPARTARAPEERRPAPARAESARAADAPRTAGSGSEEDQYTVRRGDTLSSIAGRVQRTGVSLDQMLVALYRTNPDAFIGQNLNRLKAGAVLSVPSTEQAESVSPSEARQVIQAQSADFAAYRQRLAGAVPSAGTSEPSRQASGQVSAAVEDRRQAAAPSPDRLTLSKGALGTKGAGSEEQIAKEREKKDVDTRVAELSRNLQDLKKIAPKGAGTGASAPTAPAPTVPGVQVPTAPLATPPAPASAPAAAATPASPAPASAPAIAAAPTPTPTPAPATPASEPVPADAGAVIASGDETASAAEAEAASAPAPAPVRPAEPAPAPAEPSFMEALRDNPLLPWVAGGVALLLAGLGVYRLKSKGKKDSGETSFLESRLQPDSFFGASGGQRIDTKDASGAPSSLSYSLSQLDAIGDVDPVAEADVYLAYGRDLQAEEILKEAMRATPERLAIRTKLLEVYAKRRDTKGFELLATQLHGLTHGEGEDWARAQELGRQVDPDNTLYQPGGAPANARPPAQAVEPLGATTMPHSVMPAARFEEPPAAPERSIDLDLDLPMSGSPAAPRPMDSTAPFQPVAEARTSSFGTQDLGAPAPSAGGRDLDMSFDLPDLETPAERSAAAPSSRSMDFDLDSLSLDLGGAASQPGKLDMTPSQPGKFDELPDFELGDVSDAGDPLARKLELAEEFRQIGDREGARELLQEVVSRSSGALKAKAQTMLAELV</sequence>
<dbReference type="STRING" id="413882.AAW51_1588"/>
<evidence type="ECO:0000313" key="3">
    <source>
        <dbReference type="EMBL" id="AKJ28279.1"/>
    </source>
</evidence>
<feature type="compositionally biased region" description="Low complexity" evidence="1">
    <location>
        <begin position="156"/>
        <end position="171"/>
    </location>
</feature>
<dbReference type="SMART" id="SM00257">
    <property type="entry name" value="LysM"/>
    <property type="match status" value="1"/>
</dbReference>
<dbReference type="PROSITE" id="PS51782">
    <property type="entry name" value="LYSM"/>
    <property type="match status" value="1"/>
</dbReference>
<feature type="compositionally biased region" description="Low complexity" evidence="1">
    <location>
        <begin position="384"/>
        <end position="407"/>
    </location>
</feature>
<feature type="region of interest" description="Disordered" evidence="1">
    <location>
        <begin position="635"/>
        <end position="654"/>
    </location>
</feature>
<feature type="compositionally biased region" description="Low complexity" evidence="1">
    <location>
        <begin position="642"/>
        <end position="654"/>
    </location>
</feature>
<evidence type="ECO:0000259" key="2">
    <source>
        <dbReference type="PROSITE" id="PS51782"/>
    </source>
</evidence>
<dbReference type="Pfam" id="PF01476">
    <property type="entry name" value="LysM"/>
    <property type="match status" value="1"/>
</dbReference>
<organism evidence="3 4">
    <name type="scientific">Caldimonas brevitalea</name>
    <dbReference type="NCBI Taxonomy" id="413882"/>
    <lineage>
        <taxon>Bacteria</taxon>
        <taxon>Pseudomonadati</taxon>
        <taxon>Pseudomonadota</taxon>
        <taxon>Betaproteobacteria</taxon>
        <taxon>Burkholderiales</taxon>
        <taxon>Sphaerotilaceae</taxon>
        <taxon>Caldimonas</taxon>
    </lineage>
</organism>
<dbReference type="Proteomes" id="UP000035352">
    <property type="component" value="Chromosome"/>
</dbReference>
<feature type="compositionally biased region" description="Low complexity" evidence="1">
    <location>
        <begin position="366"/>
        <end position="376"/>
    </location>
</feature>
<keyword evidence="4" id="KW-1185">Reference proteome</keyword>
<dbReference type="Gene3D" id="3.10.350.10">
    <property type="entry name" value="LysM domain"/>
    <property type="match status" value="1"/>
</dbReference>
<dbReference type="RefSeq" id="WP_238947794.1">
    <property type="nucleotide sequence ID" value="NZ_CP011371.1"/>
</dbReference>
<name>A0A0G3BFU4_9BURK</name>
<feature type="compositionally biased region" description="Low complexity" evidence="1">
    <location>
        <begin position="438"/>
        <end position="449"/>
    </location>
</feature>
<dbReference type="AlphaFoldDB" id="A0A0G3BFU4"/>
<dbReference type="Gene3D" id="1.20.58.2200">
    <property type="match status" value="1"/>
</dbReference>
<reference evidence="3 4" key="1">
    <citation type="submission" date="2015-05" db="EMBL/GenBank/DDBJ databases">
        <authorList>
            <person name="Tang B."/>
            <person name="Yu Y."/>
        </authorList>
    </citation>
    <scope>NUCLEOTIDE SEQUENCE [LARGE SCALE GENOMIC DNA]</scope>
    <source>
        <strain evidence="3 4">DSM 7029</strain>
    </source>
</reference>
<evidence type="ECO:0000313" key="4">
    <source>
        <dbReference type="Proteomes" id="UP000035352"/>
    </source>
</evidence>
<dbReference type="EMBL" id="CP011371">
    <property type="protein sequence ID" value="AKJ28279.1"/>
    <property type="molecule type" value="Genomic_DNA"/>
</dbReference>
<dbReference type="InterPro" id="IPR036779">
    <property type="entry name" value="LysM_dom_sf"/>
</dbReference>
<dbReference type="Pfam" id="PF25800">
    <property type="entry name" value="FimV_N"/>
    <property type="match status" value="1"/>
</dbReference>
<feature type="compositionally biased region" description="Polar residues" evidence="1">
    <location>
        <begin position="98"/>
        <end position="109"/>
    </location>
</feature>
<dbReference type="NCBIfam" id="TIGR03505">
    <property type="entry name" value="FimV_core"/>
    <property type="match status" value="1"/>
</dbReference>
<feature type="compositionally biased region" description="Low complexity" evidence="1">
    <location>
        <begin position="110"/>
        <end position="146"/>
    </location>
</feature>
<feature type="compositionally biased region" description="Pro residues" evidence="1">
    <location>
        <begin position="450"/>
        <end position="464"/>
    </location>
</feature>
<dbReference type="KEGG" id="pbh:AAW51_1588"/>
<accession>A0A0G3BFU4</accession>
<dbReference type="InterPro" id="IPR018392">
    <property type="entry name" value="LysM"/>
</dbReference>
<dbReference type="NCBIfam" id="TIGR03504">
    <property type="entry name" value="FimV_Cterm"/>
    <property type="match status" value="1"/>
</dbReference>
<dbReference type="PATRIC" id="fig|413882.6.peg.1667"/>
<feature type="compositionally biased region" description="Low complexity" evidence="1">
    <location>
        <begin position="349"/>
        <end position="360"/>
    </location>
</feature>
<proteinExistence type="predicted"/>
<feature type="region of interest" description="Disordered" evidence="1">
    <location>
        <begin position="269"/>
        <end position="466"/>
    </location>
</feature>
<dbReference type="CDD" id="cd00118">
    <property type="entry name" value="LysM"/>
    <property type="match status" value="1"/>
</dbReference>
<dbReference type="InterPro" id="IPR038440">
    <property type="entry name" value="FimV_C_sf"/>
</dbReference>
<evidence type="ECO:0000256" key="1">
    <source>
        <dbReference type="SAM" id="MobiDB-lite"/>
    </source>
</evidence>
<dbReference type="InterPro" id="IPR057840">
    <property type="entry name" value="FimV_N"/>
</dbReference>
<feature type="compositionally biased region" description="Polar residues" evidence="1">
    <location>
        <begin position="272"/>
        <end position="285"/>
    </location>
</feature>
<feature type="region of interest" description="Disordered" evidence="1">
    <location>
        <begin position="97"/>
        <end position="185"/>
    </location>
</feature>
<feature type="domain" description="LysM" evidence="2">
    <location>
        <begin position="178"/>
        <end position="233"/>
    </location>
</feature>
<feature type="compositionally biased region" description="Basic and acidic residues" evidence="1">
    <location>
        <begin position="320"/>
        <end position="346"/>
    </location>
</feature>
<dbReference type="InterPro" id="IPR020012">
    <property type="entry name" value="LysM_FimV"/>
</dbReference>
<feature type="region of interest" description="Disordered" evidence="1">
    <location>
        <begin position="676"/>
        <end position="744"/>
    </location>
</feature>
<protein>
    <submittedName>
        <fullName evidence="3">Membrane protein</fullName>
    </submittedName>
</protein>